<keyword evidence="2 8" id="KW-0949">S-adenosyl-L-methionine</keyword>
<feature type="binding site" evidence="8">
    <location>
        <begin position="16"/>
        <end position="18"/>
    </location>
    <ligand>
        <name>substrate</name>
    </ligand>
</feature>
<feature type="binding site" evidence="8">
    <location>
        <position position="44"/>
    </location>
    <ligand>
        <name>Mg(2+)</name>
        <dbReference type="ChEBI" id="CHEBI:18420"/>
    </ligand>
</feature>
<protein>
    <recommendedName>
        <fullName evidence="8">7-carboxy-7-deazaguanine synthase</fullName>
        <shortName evidence="8">CDG synthase</shortName>
        <ecNumber evidence="8">4.3.99.3</ecNumber>
    </recommendedName>
    <alternativeName>
        <fullName evidence="8">Queuosine biosynthesis protein QueE</fullName>
    </alternativeName>
</protein>
<keyword evidence="5 8" id="KW-0408">Iron</keyword>
<organism evidence="10 11">
    <name type="scientific">Citrifermentans bremense</name>
    <dbReference type="NCBI Taxonomy" id="60035"/>
    <lineage>
        <taxon>Bacteria</taxon>
        <taxon>Pseudomonadati</taxon>
        <taxon>Thermodesulfobacteriota</taxon>
        <taxon>Desulfuromonadia</taxon>
        <taxon>Geobacterales</taxon>
        <taxon>Geobacteraceae</taxon>
        <taxon>Citrifermentans</taxon>
    </lineage>
</organism>
<feature type="binding site" evidence="8">
    <location>
        <position position="31"/>
    </location>
    <ligand>
        <name>substrate</name>
    </ligand>
</feature>
<evidence type="ECO:0000256" key="3">
    <source>
        <dbReference type="ARBA" id="ARBA00022723"/>
    </source>
</evidence>
<keyword evidence="6 8" id="KW-0411">Iron-sulfur</keyword>
<comment type="cofactor">
    <cofactor evidence="8">
        <name>[4Fe-4S] cluster</name>
        <dbReference type="ChEBI" id="CHEBI:49883"/>
    </cofactor>
    <text evidence="8">Binds 1 [4Fe-4S] cluster. The cluster is coordinated with 3 cysteines and an exchangeable S-adenosyl-L-methionine.</text>
</comment>
<dbReference type="EC" id="4.3.99.3" evidence="8"/>
<dbReference type="Proteomes" id="UP000515472">
    <property type="component" value="Chromosome"/>
</dbReference>
<keyword evidence="4 8" id="KW-0460">Magnesium</keyword>
<dbReference type="UniPathway" id="UPA00391"/>
<comment type="similarity">
    <text evidence="8">Belongs to the radical SAM superfamily. 7-carboxy-7-deazaguanine synthase family.</text>
</comment>
<feature type="binding site" evidence="8">
    <location>
        <position position="35"/>
    </location>
    <ligand>
        <name>[4Fe-4S] cluster</name>
        <dbReference type="ChEBI" id="CHEBI:49883"/>
        <note>4Fe-4S-S-AdoMet</note>
    </ligand>
</feature>
<dbReference type="CDD" id="cd01335">
    <property type="entry name" value="Radical_SAM"/>
    <property type="match status" value="1"/>
</dbReference>
<evidence type="ECO:0000259" key="9">
    <source>
        <dbReference type="PROSITE" id="PS51918"/>
    </source>
</evidence>
<dbReference type="GO" id="GO:0008616">
    <property type="term" value="P:tRNA queuosine(34) biosynthetic process"/>
    <property type="evidence" value="ECO:0007669"/>
    <property type="project" value="UniProtKB-UniRule"/>
</dbReference>
<comment type="pathway">
    <text evidence="8">Purine metabolism; 7-cyano-7-deazaguanine biosynthesis.</text>
</comment>
<dbReference type="HAMAP" id="MF_00917">
    <property type="entry name" value="QueE"/>
    <property type="match status" value="1"/>
</dbReference>
<dbReference type="EMBL" id="AP023213">
    <property type="protein sequence ID" value="BCG48059.1"/>
    <property type="molecule type" value="Genomic_DNA"/>
</dbReference>
<gene>
    <name evidence="8" type="primary">queE</name>
    <name evidence="10" type="ORF">GEOBRER4_n2927</name>
</gene>
<sequence length="251" mass="27573">MSKALCAPLVECFSSIQGEGVLVGLRQVFLRLAGCNLNCSFCDTPGMSETPDECLLELTPGRRDFFKVPNPVGLERVATLLESWTAGWPGIHHSISVTGGEPLLYAAELKEWLPVLRGLLPVYLETNGSLPDALAPLMPYLDYIGMDFKLPSTSGCADLWDAHRTFLETAAETSVFVKIVVDQSTEDWEIERSCRMILDVNPAIPLILQPMTLGNGTVALPALRMLELQELCSGLNEVRVIPQTHKFMGQL</sequence>
<keyword evidence="7 8" id="KW-0456">Lyase</keyword>
<keyword evidence="8" id="KW-0671">Queuosine biosynthesis</keyword>
<dbReference type="GO" id="GO:1904047">
    <property type="term" value="F:S-adenosyl-L-methionine binding"/>
    <property type="evidence" value="ECO:0007669"/>
    <property type="project" value="UniProtKB-UniRule"/>
</dbReference>
<dbReference type="PROSITE" id="PS51918">
    <property type="entry name" value="RADICAL_SAM"/>
    <property type="match status" value="1"/>
</dbReference>
<accession>A0A6S6M3V1</accession>
<comment type="caution">
    <text evidence="8">Lacks conserved residue(s) required for the propagation of feature annotation.</text>
</comment>
<evidence type="ECO:0000256" key="6">
    <source>
        <dbReference type="ARBA" id="ARBA00023014"/>
    </source>
</evidence>
<dbReference type="InterPro" id="IPR024924">
    <property type="entry name" value="7-CO-7-deazaguanine_synth-like"/>
</dbReference>
<feature type="binding site" evidence="8">
    <location>
        <begin position="41"/>
        <end position="43"/>
    </location>
    <ligand>
        <name>S-adenosyl-L-methionine</name>
        <dbReference type="ChEBI" id="CHEBI:59789"/>
    </ligand>
</feature>
<dbReference type="PANTHER" id="PTHR42836">
    <property type="entry name" value="7-CARBOXY-7-DEAZAGUANINE SYNTHASE"/>
    <property type="match status" value="1"/>
</dbReference>
<dbReference type="RefSeq" id="WP_185242868.1">
    <property type="nucleotide sequence ID" value="NZ_AP023213.1"/>
</dbReference>
<feature type="domain" description="Radical SAM core" evidence="9">
    <location>
        <begin position="22"/>
        <end position="251"/>
    </location>
</feature>
<dbReference type="GO" id="GO:0051539">
    <property type="term" value="F:4 iron, 4 sulfur cluster binding"/>
    <property type="evidence" value="ECO:0007669"/>
    <property type="project" value="UniProtKB-UniRule"/>
</dbReference>
<evidence type="ECO:0000313" key="11">
    <source>
        <dbReference type="Proteomes" id="UP000515472"/>
    </source>
</evidence>
<keyword evidence="3 8" id="KW-0479">Metal-binding</keyword>
<name>A0A6S6M3V1_9BACT</name>
<dbReference type="PANTHER" id="PTHR42836:SF1">
    <property type="entry name" value="7-CARBOXY-7-DEAZAGUANINE SYNTHASE"/>
    <property type="match status" value="1"/>
</dbReference>
<dbReference type="InterPro" id="IPR013785">
    <property type="entry name" value="Aldolase_TIM"/>
</dbReference>
<dbReference type="InterPro" id="IPR007197">
    <property type="entry name" value="rSAM"/>
</dbReference>
<evidence type="ECO:0000256" key="7">
    <source>
        <dbReference type="ARBA" id="ARBA00023239"/>
    </source>
</evidence>
<comment type="function">
    <text evidence="8">Catalyzes the complex heterocyclic radical-mediated conversion of 6-carboxy-5,6,7,8-tetrahydropterin (CPH4) to 7-carboxy-7-deazaguanine (CDG), a step common to the biosynthetic pathways of all 7-deazapurine-containing compounds.</text>
</comment>
<dbReference type="InterPro" id="IPR058240">
    <property type="entry name" value="rSAM_sf"/>
</dbReference>
<evidence type="ECO:0000256" key="1">
    <source>
        <dbReference type="ARBA" id="ARBA00022485"/>
    </source>
</evidence>
<dbReference type="Gene3D" id="3.20.20.70">
    <property type="entry name" value="Aldolase class I"/>
    <property type="match status" value="1"/>
</dbReference>
<evidence type="ECO:0000256" key="4">
    <source>
        <dbReference type="ARBA" id="ARBA00022842"/>
    </source>
</evidence>
<feature type="binding site" evidence="8">
    <location>
        <position position="98"/>
    </location>
    <ligand>
        <name>substrate</name>
    </ligand>
</feature>
<reference evidence="10 11" key="1">
    <citation type="submission" date="2020-06" db="EMBL/GenBank/DDBJ databases">
        <title>Interaction of electrochemicaly active bacteria, Geobacter bremensis R4 on different carbon anode.</title>
        <authorList>
            <person name="Meng L."/>
            <person name="Yoshida N."/>
        </authorList>
    </citation>
    <scope>NUCLEOTIDE SEQUENCE [LARGE SCALE GENOMIC DNA]</scope>
    <source>
        <strain evidence="10 11">R4</strain>
    </source>
</reference>
<comment type="cofactor">
    <cofactor evidence="8">
        <name>S-adenosyl-L-methionine</name>
        <dbReference type="ChEBI" id="CHEBI:59789"/>
    </cofactor>
    <text evidence="8">Binds 1 S-adenosyl-L-methionine per subunit.</text>
</comment>
<dbReference type="SUPFAM" id="SSF102114">
    <property type="entry name" value="Radical SAM enzymes"/>
    <property type="match status" value="1"/>
</dbReference>
<dbReference type="AlphaFoldDB" id="A0A6S6M3V1"/>
<evidence type="ECO:0000256" key="8">
    <source>
        <dbReference type="HAMAP-Rule" id="MF_00917"/>
    </source>
</evidence>
<dbReference type="Pfam" id="PF04055">
    <property type="entry name" value="Radical_SAM"/>
    <property type="match status" value="1"/>
</dbReference>
<comment type="subunit">
    <text evidence="8">Homodimer.</text>
</comment>
<feature type="binding site" evidence="8">
    <location>
        <position position="42"/>
    </location>
    <ligand>
        <name>[4Fe-4S] cluster</name>
        <dbReference type="ChEBI" id="CHEBI:49883"/>
        <note>4Fe-4S-S-AdoMet</note>
    </ligand>
</feature>
<dbReference type="GO" id="GO:0016840">
    <property type="term" value="F:carbon-nitrogen lyase activity"/>
    <property type="evidence" value="ECO:0007669"/>
    <property type="project" value="UniProtKB-UniRule"/>
</dbReference>
<dbReference type="SFLD" id="SFLDS00029">
    <property type="entry name" value="Radical_SAM"/>
    <property type="match status" value="1"/>
</dbReference>
<proteinExistence type="inferred from homology"/>
<comment type="cofactor">
    <cofactor evidence="8">
        <name>Mg(2+)</name>
        <dbReference type="ChEBI" id="CHEBI:18420"/>
    </cofactor>
</comment>
<dbReference type="KEGG" id="gbn:GEOBRER4_28090"/>
<feature type="binding site" evidence="8">
    <location>
        <position position="39"/>
    </location>
    <ligand>
        <name>[4Fe-4S] cluster</name>
        <dbReference type="ChEBI" id="CHEBI:49883"/>
        <note>4Fe-4S-S-AdoMet</note>
    </ligand>
</feature>
<evidence type="ECO:0000313" key="10">
    <source>
        <dbReference type="EMBL" id="BCG48059.1"/>
    </source>
</evidence>
<feature type="binding site" evidence="8">
    <location>
        <position position="100"/>
    </location>
    <ligand>
        <name>S-adenosyl-L-methionine</name>
        <dbReference type="ChEBI" id="CHEBI:59789"/>
    </ligand>
</feature>
<keyword evidence="11" id="KW-1185">Reference proteome</keyword>
<evidence type="ECO:0000256" key="5">
    <source>
        <dbReference type="ARBA" id="ARBA00023004"/>
    </source>
</evidence>
<evidence type="ECO:0000256" key="2">
    <source>
        <dbReference type="ARBA" id="ARBA00022691"/>
    </source>
</evidence>
<dbReference type="GO" id="GO:0000287">
    <property type="term" value="F:magnesium ion binding"/>
    <property type="evidence" value="ECO:0007669"/>
    <property type="project" value="UniProtKB-UniRule"/>
</dbReference>
<keyword evidence="1 8" id="KW-0004">4Fe-4S</keyword>
<comment type="catalytic activity">
    <reaction evidence="8">
        <text>6-carboxy-5,6,7,8-tetrahydropterin + H(+) = 7-carboxy-7-carbaguanine + NH4(+)</text>
        <dbReference type="Rhea" id="RHEA:27974"/>
        <dbReference type="ChEBI" id="CHEBI:15378"/>
        <dbReference type="ChEBI" id="CHEBI:28938"/>
        <dbReference type="ChEBI" id="CHEBI:61032"/>
        <dbReference type="ChEBI" id="CHEBI:61036"/>
        <dbReference type="EC" id="4.3.99.3"/>
    </reaction>
</comment>